<dbReference type="SUPFAM" id="SSF53448">
    <property type="entry name" value="Nucleotide-diphospho-sugar transferases"/>
    <property type="match status" value="1"/>
</dbReference>
<feature type="transmembrane region" description="Helical" evidence="1">
    <location>
        <begin position="331"/>
        <end position="352"/>
    </location>
</feature>
<feature type="transmembrane region" description="Helical" evidence="1">
    <location>
        <begin position="6"/>
        <end position="28"/>
    </location>
</feature>
<keyword evidence="1" id="KW-0812">Transmembrane</keyword>
<dbReference type="InterPro" id="IPR029044">
    <property type="entry name" value="Nucleotide-diphossugar_trans"/>
</dbReference>
<comment type="caution">
    <text evidence="3">The sequence shown here is derived from an EMBL/GenBank/DDBJ whole genome shotgun (WGS) entry which is preliminary data.</text>
</comment>
<dbReference type="PANTHER" id="PTHR43685:SF2">
    <property type="entry name" value="GLYCOSYLTRANSFERASE 2-LIKE DOMAIN-CONTAINING PROTEIN"/>
    <property type="match status" value="1"/>
</dbReference>
<dbReference type="Proteomes" id="UP000244905">
    <property type="component" value="Unassembled WGS sequence"/>
</dbReference>
<dbReference type="Pfam" id="PF00535">
    <property type="entry name" value="Glycos_transf_2"/>
    <property type="match status" value="1"/>
</dbReference>
<dbReference type="AlphaFoldDB" id="A0A2V1ILU0"/>
<evidence type="ECO:0000313" key="3">
    <source>
        <dbReference type="EMBL" id="PWB03587.1"/>
    </source>
</evidence>
<dbReference type="InterPro" id="IPR050834">
    <property type="entry name" value="Glycosyltransf_2"/>
</dbReference>
<evidence type="ECO:0000256" key="1">
    <source>
        <dbReference type="SAM" id="Phobius"/>
    </source>
</evidence>
<proteinExistence type="predicted"/>
<reference evidence="4" key="1">
    <citation type="submission" date="2018-02" db="EMBL/GenBank/DDBJ databases">
        <authorList>
            <person name="Clavel T."/>
            <person name="Strowig T."/>
        </authorList>
    </citation>
    <scope>NUCLEOTIDE SEQUENCE [LARGE SCALE GENOMIC DNA]</scope>
    <source>
        <strain evidence="4">DSM 103720</strain>
    </source>
</reference>
<accession>A0A2V1ILU0</accession>
<evidence type="ECO:0000259" key="2">
    <source>
        <dbReference type="Pfam" id="PF00535"/>
    </source>
</evidence>
<keyword evidence="1" id="KW-0472">Membrane</keyword>
<keyword evidence="4" id="KW-1185">Reference proteome</keyword>
<feature type="transmembrane region" description="Helical" evidence="1">
    <location>
        <begin position="304"/>
        <end position="325"/>
    </location>
</feature>
<evidence type="ECO:0000313" key="4">
    <source>
        <dbReference type="Proteomes" id="UP000244905"/>
    </source>
</evidence>
<sequence>MFEIQFTPIIIALLCGVCVCFFYLLLGFRHYISSVGRAASADNTAQETDDTQLPGVSVIVCAEDDARNLETLLPAILDQDYPAPFEVIVVNDGALPSTKEVIARLEERYSNLYMTFTPLESRSLSRRKLALTLGIKAARHEVVVLTTGNTRILSDKWLRLMARHFGQGKEVVIGYAAPVAAIDPDSEEAVKEPWKRLHAFDTVRTAVEYLSWGLAGRPYRATCHNLAYRRSVFFRNKGFSRTLHLKYGDDDMFVNEVANGANTVVEISQGAIVEVPEMQPQPAHKVSKLRYGYTAGKLRTWSRVFFGSCSLAWWIFTGCCIGLALVGLPSLVPLIAASVLYLSLTLILAFAWRSTSRALHSRSLLITVPWFMTFEPIYNLWYRIKGFIKRGSNLSWS</sequence>
<dbReference type="Gene3D" id="3.90.550.10">
    <property type="entry name" value="Spore Coat Polysaccharide Biosynthesis Protein SpsA, Chain A"/>
    <property type="match status" value="1"/>
</dbReference>
<dbReference type="EMBL" id="PUEC01000004">
    <property type="protein sequence ID" value="PWB03587.1"/>
    <property type="molecule type" value="Genomic_DNA"/>
</dbReference>
<feature type="domain" description="Glycosyltransferase 2-like" evidence="2">
    <location>
        <begin position="57"/>
        <end position="174"/>
    </location>
</feature>
<name>A0A2V1ILU0_9BACT</name>
<dbReference type="GeneID" id="82525205"/>
<protein>
    <recommendedName>
        <fullName evidence="2">Glycosyltransferase 2-like domain-containing protein</fullName>
    </recommendedName>
</protein>
<dbReference type="InterPro" id="IPR001173">
    <property type="entry name" value="Glyco_trans_2-like"/>
</dbReference>
<gene>
    <name evidence="3" type="ORF">C5O23_02435</name>
</gene>
<dbReference type="PANTHER" id="PTHR43685">
    <property type="entry name" value="GLYCOSYLTRANSFERASE"/>
    <property type="match status" value="1"/>
</dbReference>
<dbReference type="RefSeq" id="WP_107031369.1">
    <property type="nucleotide sequence ID" value="NZ_CAPEJN010000004.1"/>
</dbReference>
<keyword evidence="1" id="KW-1133">Transmembrane helix</keyword>
<organism evidence="3 4">
    <name type="scientific">Duncaniella muris</name>
    <dbReference type="NCBI Taxonomy" id="2094150"/>
    <lineage>
        <taxon>Bacteria</taxon>
        <taxon>Pseudomonadati</taxon>
        <taxon>Bacteroidota</taxon>
        <taxon>Bacteroidia</taxon>
        <taxon>Bacteroidales</taxon>
        <taxon>Muribaculaceae</taxon>
        <taxon>Duncaniella</taxon>
    </lineage>
</organism>